<dbReference type="EMBL" id="KV425902">
    <property type="protein sequence ID" value="KZW00214.1"/>
    <property type="molecule type" value="Genomic_DNA"/>
</dbReference>
<dbReference type="PANTHER" id="PTHR10643:SF2">
    <property type="entry name" value="KINETOCHORE PROTEIN NDC80 HOMOLOG"/>
    <property type="match status" value="1"/>
</dbReference>
<evidence type="ECO:0000256" key="12">
    <source>
        <dbReference type="SAM" id="MobiDB-lite"/>
    </source>
</evidence>
<dbReference type="GO" id="GO:0051315">
    <property type="term" value="P:attachment of mitotic spindle microtubules to kinetochore"/>
    <property type="evidence" value="ECO:0007669"/>
    <property type="project" value="UniProtKB-UniRule"/>
</dbReference>
<evidence type="ECO:0000256" key="9">
    <source>
        <dbReference type="ARBA" id="ARBA00023328"/>
    </source>
</evidence>
<keyword evidence="2 10" id="KW-0158">Chromosome</keyword>
<evidence type="ECO:0000256" key="10">
    <source>
        <dbReference type="RuleBase" id="RU368072"/>
    </source>
</evidence>
<sequence length="605" mass="67998">MAGRSQLPVPASAFKKPLQPPVRSGRQSLAGPPVRGPLLATSVNLPAPPTTNPRQSVYRGQTMPQSTSKRLAIPGKDQRDTRSQQFKATTLQAVVQFLQAHEYPGDLSFKMLASPPAREVQAIVKALVAFIDPHYVWGKGGVKFEDEILPLLRGLKYPYTDGLTKATLQTPGSMPNMPHTLGLLHWLVNVCKRRDAYLNGNDETLMESPDVPEMFHDEFQIRVIEFDYTGKAYLAFLNGSDSYDNEDREIVERFAARNRSFVERTQALRNELDKLAAENHQLTSFESPVVKLTKMRDERAGDLVKIRAVIQKDQNRGMRYLKEQEGIRARIAQEMDEIDALQGERSDLALRVKEQNISPQEAVQMTRERDTLTRTVEELKQKVEATKRAYETLEVSWMNRGDQLDHAVEEYASLALKLDLDVPAPREQIDFTITLDLAKEPLIRSEDLKRTVRPALLAIVEDARRQRSEIADEQVRLEHELATLLAGIEQLDDDLVRLDARVASVLEEADNIRETAQAETAASDAEAAKLDKEIGNARAAAKTYGIGIKSRLHTLQIQYQEQIGQTERLKEETLKAISKNAAEIATFKETISGVLDELYLAAESN</sequence>
<evidence type="ECO:0000256" key="6">
    <source>
        <dbReference type="ARBA" id="ARBA00023054"/>
    </source>
</evidence>
<evidence type="ECO:0000256" key="1">
    <source>
        <dbReference type="ARBA" id="ARBA00007050"/>
    </source>
</evidence>
<keyword evidence="15" id="KW-1185">Reference proteome</keyword>
<dbReference type="Proteomes" id="UP000077266">
    <property type="component" value="Unassembled WGS sequence"/>
</dbReference>
<dbReference type="GO" id="GO:0005634">
    <property type="term" value="C:nucleus"/>
    <property type="evidence" value="ECO:0007669"/>
    <property type="project" value="UniProtKB-SubCell"/>
</dbReference>
<reference evidence="14 15" key="1">
    <citation type="journal article" date="2016" name="Mol. Biol. Evol.">
        <title>Comparative Genomics of Early-Diverging Mushroom-Forming Fungi Provides Insights into the Origins of Lignocellulose Decay Capabilities.</title>
        <authorList>
            <person name="Nagy L.G."/>
            <person name="Riley R."/>
            <person name="Tritt A."/>
            <person name="Adam C."/>
            <person name="Daum C."/>
            <person name="Floudas D."/>
            <person name="Sun H."/>
            <person name="Yadav J.S."/>
            <person name="Pangilinan J."/>
            <person name="Larsson K.H."/>
            <person name="Matsuura K."/>
            <person name="Barry K."/>
            <person name="Labutti K."/>
            <person name="Kuo R."/>
            <person name="Ohm R.A."/>
            <person name="Bhattacharya S.S."/>
            <person name="Shirouzu T."/>
            <person name="Yoshinaga Y."/>
            <person name="Martin F.M."/>
            <person name="Grigoriev I.V."/>
            <person name="Hibbett D.S."/>
        </authorList>
    </citation>
    <scope>NUCLEOTIDE SEQUENCE [LARGE SCALE GENOMIC DNA]</scope>
    <source>
        <strain evidence="14 15">HHB12029</strain>
    </source>
</reference>
<keyword evidence="3 10" id="KW-0132">Cell division</keyword>
<evidence type="ECO:0000256" key="5">
    <source>
        <dbReference type="ARBA" id="ARBA00022838"/>
    </source>
</evidence>
<comment type="subcellular location">
    <subcellularLocation>
        <location evidence="10">Chromosome</location>
        <location evidence="10">Centromere</location>
        <location evidence="10">Kinetochore</location>
    </subcellularLocation>
    <subcellularLocation>
        <location evidence="10">Nucleus</location>
    </subcellularLocation>
</comment>
<keyword evidence="5 10" id="KW-0995">Kinetochore</keyword>
<evidence type="ECO:0000256" key="7">
    <source>
        <dbReference type="ARBA" id="ARBA00023242"/>
    </source>
</evidence>
<keyword evidence="9 10" id="KW-0137">Centromere</keyword>
<keyword evidence="7 10" id="KW-0539">Nucleus</keyword>
<keyword evidence="4 10" id="KW-0498">Mitosis</keyword>
<dbReference type="GO" id="GO:0051301">
    <property type="term" value="P:cell division"/>
    <property type="evidence" value="ECO:0007669"/>
    <property type="project" value="UniProtKB-UniRule"/>
</dbReference>
<evidence type="ECO:0000313" key="14">
    <source>
        <dbReference type="EMBL" id="KZW00214.1"/>
    </source>
</evidence>
<evidence type="ECO:0000256" key="2">
    <source>
        <dbReference type="ARBA" id="ARBA00022454"/>
    </source>
</evidence>
<dbReference type="GO" id="GO:0031262">
    <property type="term" value="C:Ndc80 complex"/>
    <property type="evidence" value="ECO:0007669"/>
    <property type="project" value="UniProtKB-UniRule"/>
</dbReference>
<evidence type="ECO:0000256" key="11">
    <source>
        <dbReference type="SAM" id="Coils"/>
    </source>
</evidence>
<accession>A0A165N4W2</accession>
<feature type="compositionally biased region" description="Polar residues" evidence="12">
    <location>
        <begin position="52"/>
        <end position="69"/>
    </location>
</feature>
<name>A0A165N4W2_EXIGL</name>
<gene>
    <name evidence="14" type="ORF">EXIGLDRAFT_761828</name>
</gene>
<dbReference type="FunCoup" id="A0A165N4W2">
    <property type="interactions" value="224"/>
</dbReference>
<dbReference type="AlphaFoldDB" id="A0A165N4W2"/>
<feature type="coiled-coil region" evidence="11">
    <location>
        <begin position="331"/>
        <end position="396"/>
    </location>
</feature>
<dbReference type="OrthoDB" id="7459479at2759"/>
<dbReference type="Pfam" id="PF03801">
    <property type="entry name" value="Ndc80_HEC"/>
    <property type="match status" value="1"/>
</dbReference>
<organism evidence="14 15">
    <name type="scientific">Exidia glandulosa HHB12029</name>
    <dbReference type="NCBI Taxonomy" id="1314781"/>
    <lineage>
        <taxon>Eukaryota</taxon>
        <taxon>Fungi</taxon>
        <taxon>Dikarya</taxon>
        <taxon>Basidiomycota</taxon>
        <taxon>Agaricomycotina</taxon>
        <taxon>Agaricomycetes</taxon>
        <taxon>Auriculariales</taxon>
        <taxon>Exidiaceae</taxon>
        <taxon>Exidia</taxon>
    </lineage>
</organism>
<dbReference type="STRING" id="1314781.A0A165N4W2"/>
<feature type="coiled-coil region" evidence="11">
    <location>
        <begin position="460"/>
        <end position="515"/>
    </location>
</feature>
<feature type="domain" description="Kinetochore protein Ndc80 CH" evidence="13">
    <location>
        <begin position="54"/>
        <end position="192"/>
    </location>
</feature>
<dbReference type="InParanoid" id="A0A165N4W2"/>
<dbReference type="PANTHER" id="PTHR10643">
    <property type="entry name" value="KINETOCHORE PROTEIN NDC80"/>
    <property type="match status" value="1"/>
</dbReference>
<evidence type="ECO:0000313" key="15">
    <source>
        <dbReference type="Proteomes" id="UP000077266"/>
    </source>
</evidence>
<proteinExistence type="inferred from homology"/>
<feature type="region of interest" description="Disordered" evidence="12">
    <location>
        <begin position="1"/>
        <end position="82"/>
    </location>
</feature>
<evidence type="ECO:0000256" key="4">
    <source>
        <dbReference type="ARBA" id="ARBA00022776"/>
    </source>
</evidence>
<comment type="subunit">
    <text evidence="10">Component of the NDC80 complex.</text>
</comment>
<keyword evidence="6 11" id="KW-0175">Coiled coil</keyword>
<comment type="similarity">
    <text evidence="1 10">Belongs to the NDC80/HEC1 family.</text>
</comment>
<dbReference type="Gene3D" id="1.10.418.30">
    <property type="entry name" value="Ncd80 complex, Ncd80 subunit"/>
    <property type="match status" value="1"/>
</dbReference>
<dbReference type="InterPro" id="IPR055260">
    <property type="entry name" value="Ndc80_CH"/>
</dbReference>
<protein>
    <recommendedName>
        <fullName evidence="10">Kinetochore protein NDC80</fullName>
    </recommendedName>
</protein>
<dbReference type="InterPro" id="IPR005550">
    <property type="entry name" value="Kinetochore_Ndc80"/>
</dbReference>
<evidence type="ECO:0000256" key="8">
    <source>
        <dbReference type="ARBA" id="ARBA00023306"/>
    </source>
</evidence>
<keyword evidence="8 10" id="KW-0131">Cell cycle</keyword>
<evidence type="ECO:0000256" key="3">
    <source>
        <dbReference type="ARBA" id="ARBA00022618"/>
    </source>
</evidence>
<comment type="function">
    <text evidence="10">Acts as a component of the essential kinetochore-associated NDC80 complex, which is required for chromosome segregation and spindle checkpoint activity.</text>
</comment>
<dbReference type="InterPro" id="IPR038273">
    <property type="entry name" value="Ndc80_sf"/>
</dbReference>
<evidence type="ECO:0000259" key="13">
    <source>
        <dbReference type="Pfam" id="PF03801"/>
    </source>
</evidence>